<dbReference type="GO" id="GO:0003868">
    <property type="term" value="F:4-hydroxyphenylpyruvate dioxygenase activity"/>
    <property type="evidence" value="ECO:0007669"/>
    <property type="project" value="UniProtKB-EC"/>
</dbReference>
<keyword evidence="8" id="KW-0408">Iron</keyword>
<dbReference type="InterPro" id="IPR041736">
    <property type="entry name" value="4OHPhenylPyrv_dOase_N"/>
</dbReference>
<proteinExistence type="inferred from homology"/>
<dbReference type="GO" id="GO:0000139">
    <property type="term" value="C:Golgi membrane"/>
    <property type="evidence" value="ECO:0007669"/>
    <property type="project" value="TreeGrafter"/>
</dbReference>
<evidence type="ECO:0000256" key="2">
    <source>
        <dbReference type="ARBA" id="ARBA00005162"/>
    </source>
</evidence>
<comment type="caution">
    <text evidence="11">The sequence shown here is derived from an EMBL/GenBank/DDBJ whole genome shotgun (WGS) entry which is preliminary data.</text>
</comment>
<evidence type="ECO:0000256" key="8">
    <source>
        <dbReference type="ARBA" id="ARBA00023004"/>
    </source>
</evidence>
<evidence type="ECO:0000256" key="1">
    <source>
        <dbReference type="ARBA" id="ARBA00001962"/>
    </source>
</evidence>
<dbReference type="PROSITE" id="PS51819">
    <property type="entry name" value="VOC"/>
    <property type="match status" value="1"/>
</dbReference>
<comment type="cofactor">
    <cofactor evidence="1">
        <name>Fe cation</name>
        <dbReference type="ChEBI" id="CHEBI:24875"/>
    </cofactor>
</comment>
<reference evidence="11 12" key="1">
    <citation type="submission" date="2014-10" db="EMBL/GenBank/DDBJ databases">
        <title>Draft genome of the hookworm Ancylostoma caninum.</title>
        <authorList>
            <person name="Mitreva M."/>
        </authorList>
    </citation>
    <scope>NUCLEOTIDE SEQUENCE [LARGE SCALE GENOMIC DNA]</scope>
    <source>
        <strain evidence="11 12">Baltimore</strain>
    </source>
</reference>
<dbReference type="InterPro" id="IPR005956">
    <property type="entry name" value="4OHPhenylPyrv_dOase"/>
</dbReference>
<dbReference type="AlphaFoldDB" id="A0A368G9M6"/>
<evidence type="ECO:0000256" key="9">
    <source>
        <dbReference type="ARBA" id="ARBA00023232"/>
    </source>
</evidence>
<comment type="similarity">
    <text evidence="3">Belongs to the 4HPPD family.</text>
</comment>
<dbReference type="EC" id="1.13.11.27" evidence="4"/>
<name>A0A368G9M6_ANCCA</name>
<dbReference type="Gene3D" id="3.10.180.10">
    <property type="entry name" value="2,3-Dihydroxybiphenyl 1,2-Dioxygenase, domain 1"/>
    <property type="match status" value="1"/>
</dbReference>
<dbReference type="GO" id="GO:0046872">
    <property type="term" value="F:metal ion binding"/>
    <property type="evidence" value="ECO:0007669"/>
    <property type="project" value="UniProtKB-KW"/>
</dbReference>
<comment type="pathway">
    <text evidence="2">Amino-acid degradation; L-phenylalanine degradation; acetoacetate and fumarate from L-phenylalanine: step 3/6.</text>
</comment>
<organism evidence="11 12">
    <name type="scientific">Ancylostoma caninum</name>
    <name type="common">Dog hookworm</name>
    <dbReference type="NCBI Taxonomy" id="29170"/>
    <lineage>
        <taxon>Eukaryota</taxon>
        <taxon>Metazoa</taxon>
        <taxon>Ecdysozoa</taxon>
        <taxon>Nematoda</taxon>
        <taxon>Chromadorea</taxon>
        <taxon>Rhabditida</taxon>
        <taxon>Rhabditina</taxon>
        <taxon>Rhabditomorpha</taxon>
        <taxon>Strongyloidea</taxon>
        <taxon>Ancylostomatidae</taxon>
        <taxon>Ancylostomatinae</taxon>
        <taxon>Ancylostoma</taxon>
    </lineage>
</organism>
<dbReference type="InterPro" id="IPR037523">
    <property type="entry name" value="VOC_core"/>
</dbReference>
<evidence type="ECO:0000256" key="7">
    <source>
        <dbReference type="ARBA" id="ARBA00022878"/>
    </source>
</evidence>
<keyword evidence="5" id="KW-0479">Metal-binding</keyword>
<evidence type="ECO:0000256" key="5">
    <source>
        <dbReference type="ARBA" id="ARBA00022723"/>
    </source>
</evidence>
<evidence type="ECO:0000259" key="10">
    <source>
        <dbReference type="PROSITE" id="PS51819"/>
    </source>
</evidence>
<dbReference type="SUPFAM" id="SSF54593">
    <property type="entry name" value="Glyoxalase/Bleomycin resistance protein/Dihydroxybiphenyl dioxygenase"/>
    <property type="match status" value="1"/>
</dbReference>
<evidence type="ECO:0000256" key="6">
    <source>
        <dbReference type="ARBA" id="ARBA00022737"/>
    </source>
</evidence>
<dbReference type="GO" id="GO:0006559">
    <property type="term" value="P:L-phenylalanine catabolic process"/>
    <property type="evidence" value="ECO:0007669"/>
    <property type="project" value="UniProtKB-KW"/>
</dbReference>
<dbReference type="STRING" id="29170.A0A368G9M6"/>
<keyword evidence="9" id="KW-0585">Phenylalanine catabolism</keyword>
<keyword evidence="12" id="KW-1185">Reference proteome</keyword>
<feature type="domain" description="VOC" evidence="10">
    <location>
        <begin position="1"/>
        <end position="146"/>
    </location>
</feature>
<evidence type="ECO:0000313" key="11">
    <source>
        <dbReference type="EMBL" id="RCN39989.1"/>
    </source>
</evidence>
<evidence type="ECO:0000256" key="3">
    <source>
        <dbReference type="ARBA" id="ARBA00005877"/>
    </source>
</evidence>
<dbReference type="PANTHER" id="PTHR11959:SF1">
    <property type="entry name" value="4-HYDROXYPHENYLPYRUVATE DIOXYGENASE"/>
    <property type="match status" value="1"/>
</dbReference>
<dbReference type="OrthoDB" id="414569at2759"/>
<dbReference type="EMBL" id="JOJR01000309">
    <property type="protein sequence ID" value="RCN39989.1"/>
    <property type="molecule type" value="Genomic_DNA"/>
</dbReference>
<keyword evidence="7" id="KW-0828">Tyrosine catabolism</keyword>
<dbReference type="GO" id="GO:0006572">
    <property type="term" value="P:L-tyrosine catabolic process"/>
    <property type="evidence" value="ECO:0007669"/>
    <property type="project" value="UniProtKB-KW"/>
</dbReference>
<protein>
    <recommendedName>
        <fullName evidence="4">4-hydroxyphenylpyruvate dioxygenase</fullName>
        <ecNumber evidence="4">1.13.11.27</ecNumber>
    </recommendedName>
</protein>
<dbReference type="PANTHER" id="PTHR11959">
    <property type="entry name" value="4-HYDROXYPHENYLPYRUVATE DIOXYGENASE"/>
    <property type="match status" value="1"/>
</dbReference>
<evidence type="ECO:0000313" key="12">
    <source>
        <dbReference type="Proteomes" id="UP000252519"/>
    </source>
</evidence>
<keyword evidence="6" id="KW-0677">Repeat</keyword>
<dbReference type="GO" id="GO:0005789">
    <property type="term" value="C:endoplasmic reticulum membrane"/>
    <property type="evidence" value="ECO:0007669"/>
    <property type="project" value="TreeGrafter"/>
</dbReference>
<dbReference type="CDD" id="cd08342">
    <property type="entry name" value="HPPD_N_like"/>
    <property type="match status" value="1"/>
</dbReference>
<evidence type="ECO:0000256" key="4">
    <source>
        <dbReference type="ARBA" id="ARBA00013222"/>
    </source>
</evidence>
<dbReference type="Proteomes" id="UP000252519">
    <property type="component" value="Unassembled WGS sequence"/>
</dbReference>
<sequence>MHVLAFCQVEAAYWYCANFGFEPFAYRGLETGSRQVAQHAVKQNKVCLTQKAAATFIAVLLLQIVFVFESALLPGNKEIGDHLVKHGDGVKDVCFEVDDVASIIAHAKKVGAAIVQDVTEESDEHGTIKYAVVKTVSAPWFPLQLALSF</sequence>
<accession>A0A368G9M6</accession>
<dbReference type="InterPro" id="IPR029068">
    <property type="entry name" value="Glyas_Bleomycin-R_OHBP_Dase"/>
</dbReference>
<gene>
    <name evidence="11" type="ORF">ANCCAN_14067</name>
</gene>